<reference evidence="5" key="3">
    <citation type="submission" date="2025-09" db="UniProtKB">
        <authorList>
            <consortium name="Ensembl"/>
        </authorList>
    </citation>
    <scope>IDENTIFICATION</scope>
</reference>
<dbReference type="InterPro" id="IPR013106">
    <property type="entry name" value="Ig_V-set"/>
</dbReference>
<dbReference type="PANTHER" id="PTHR23268">
    <property type="entry name" value="T-CELL RECEPTOR BETA CHAIN"/>
    <property type="match status" value="1"/>
</dbReference>
<dbReference type="AlphaFoldDB" id="A0A8C4RTT4"/>
<dbReference type="GeneTree" id="ENSGT00940000162480"/>
<evidence type="ECO:0000259" key="4">
    <source>
        <dbReference type="PROSITE" id="PS50835"/>
    </source>
</evidence>
<dbReference type="InterPro" id="IPR007110">
    <property type="entry name" value="Ig-like_dom"/>
</dbReference>
<sequence>MLLKTLCLVNFCLILAARFCTVGIVTLKQKRNIILKPGQNTDIACEQDGTDEYMYWYRQTNMQGLQLLLFSRYENMAIEKVTVDEGFSGTRTERKSFPLHISNVQKNYSAVYFCASSRHSAVPKLSYYTKTENYVQL</sequence>
<dbReference type="Gene3D" id="2.60.40.10">
    <property type="entry name" value="Immunoglobulins"/>
    <property type="match status" value="1"/>
</dbReference>
<protein>
    <recommendedName>
        <fullName evidence="4">Ig-like domain-containing protein</fullName>
    </recommendedName>
</protein>
<keyword evidence="2" id="KW-0391">Immunity</keyword>
<evidence type="ECO:0000313" key="6">
    <source>
        <dbReference type="Proteomes" id="UP000694620"/>
    </source>
</evidence>
<keyword evidence="1 3" id="KW-0732">Signal</keyword>
<dbReference type="GO" id="GO:0007166">
    <property type="term" value="P:cell surface receptor signaling pathway"/>
    <property type="evidence" value="ECO:0007669"/>
    <property type="project" value="TreeGrafter"/>
</dbReference>
<dbReference type="PANTHER" id="PTHR23268:SF28">
    <property type="entry name" value="T CELL RECEPTOR BETA VARIABLE 19"/>
    <property type="match status" value="1"/>
</dbReference>
<evidence type="ECO:0000256" key="1">
    <source>
        <dbReference type="ARBA" id="ARBA00022729"/>
    </source>
</evidence>
<evidence type="ECO:0000313" key="5">
    <source>
        <dbReference type="Ensembl" id="ENSECRP00000006706.1"/>
    </source>
</evidence>
<dbReference type="InterPro" id="IPR036179">
    <property type="entry name" value="Ig-like_dom_sf"/>
</dbReference>
<reference evidence="5" key="1">
    <citation type="submission" date="2021-06" db="EMBL/GenBank/DDBJ databases">
        <authorList>
            <consortium name="Wellcome Sanger Institute Data Sharing"/>
        </authorList>
    </citation>
    <scope>NUCLEOTIDE SEQUENCE [LARGE SCALE GENOMIC DNA]</scope>
</reference>
<organism evidence="5 6">
    <name type="scientific">Erpetoichthys calabaricus</name>
    <name type="common">Rope fish</name>
    <name type="synonym">Calamoichthys calabaricus</name>
    <dbReference type="NCBI Taxonomy" id="27687"/>
    <lineage>
        <taxon>Eukaryota</taxon>
        <taxon>Metazoa</taxon>
        <taxon>Chordata</taxon>
        <taxon>Craniata</taxon>
        <taxon>Vertebrata</taxon>
        <taxon>Euteleostomi</taxon>
        <taxon>Actinopterygii</taxon>
        <taxon>Polypteriformes</taxon>
        <taxon>Polypteridae</taxon>
        <taxon>Erpetoichthys</taxon>
    </lineage>
</organism>
<dbReference type="SMART" id="SM00409">
    <property type="entry name" value="IG"/>
    <property type="match status" value="1"/>
</dbReference>
<dbReference type="SUPFAM" id="SSF48726">
    <property type="entry name" value="Immunoglobulin"/>
    <property type="match status" value="1"/>
</dbReference>
<proteinExistence type="predicted"/>
<dbReference type="PROSITE" id="PS50835">
    <property type="entry name" value="IG_LIKE"/>
    <property type="match status" value="1"/>
</dbReference>
<evidence type="ECO:0000256" key="2">
    <source>
        <dbReference type="ARBA" id="ARBA00022859"/>
    </source>
</evidence>
<feature type="domain" description="Ig-like" evidence="4">
    <location>
        <begin position="23"/>
        <end position="126"/>
    </location>
</feature>
<feature type="chain" id="PRO_5034978426" description="Ig-like domain-containing protein" evidence="3">
    <location>
        <begin position="17"/>
        <end position="137"/>
    </location>
</feature>
<dbReference type="InterPro" id="IPR050413">
    <property type="entry name" value="TCR_beta_variable"/>
</dbReference>
<feature type="signal peptide" evidence="3">
    <location>
        <begin position="1"/>
        <end position="16"/>
    </location>
</feature>
<reference evidence="5" key="2">
    <citation type="submission" date="2025-08" db="UniProtKB">
        <authorList>
            <consortium name="Ensembl"/>
        </authorList>
    </citation>
    <scope>IDENTIFICATION</scope>
</reference>
<dbReference type="GO" id="GO:0002376">
    <property type="term" value="P:immune system process"/>
    <property type="evidence" value="ECO:0007669"/>
    <property type="project" value="UniProtKB-KW"/>
</dbReference>
<dbReference type="GO" id="GO:0005886">
    <property type="term" value="C:plasma membrane"/>
    <property type="evidence" value="ECO:0007669"/>
    <property type="project" value="TreeGrafter"/>
</dbReference>
<keyword evidence="6" id="KW-1185">Reference proteome</keyword>
<dbReference type="SMART" id="SM00406">
    <property type="entry name" value="IGv"/>
    <property type="match status" value="1"/>
</dbReference>
<accession>A0A8C4RTT4</accession>
<dbReference type="Proteomes" id="UP000694620">
    <property type="component" value="Chromosome 3"/>
</dbReference>
<dbReference type="Pfam" id="PF07686">
    <property type="entry name" value="V-set"/>
    <property type="match status" value="1"/>
</dbReference>
<dbReference type="Ensembl" id="ENSECRT00000006814.1">
    <property type="protein sequence ID" value="ENSECRP00000006706.1"/>
    <property type="gene ID" value="ENSECRG00000004467.1"/>
</dbReference>
<dbReference type="InterPro" id="IPR003599">
    <property type="entry name" value="Ig_sub"/>
</dbReference>
<name>A0A8C4RTT4_ERPCA</name>
<dbReference type="InterPro" id="IPR013783">
    <property type="entry name" value="Ig-like_fold"/>
</dbReference>
<evidence type="ECO:0000256" key="3">
    <source>
        <dbReference type="SAM" id="SignalP"/>
    </source>
</evidence>